<feature type="region of interest" description="Disordered" evidence="1">
    <location>
        <begin position="28"/>
        <end position="70"/>
    </location>
</feature>
<evidence type="ECO:0000256" key="2">
    <source>
        <dbReference type="SAM" id="SignalP"/>
    </source>
</evidence>
<evidence type="ECO:0000313" key="3">
    <source>
        <dbReference type="EMBL" id="GAA1107398.1"/>
    </source>
</evidence>
<keyword evidence="2" id="KW-0732">Signal</keyword>
<dbReference type="Proteomes" id="UP001499987">
    <property type="component" value="Unassembled WGS sequence"/>
</dbReference>
<accession>A0ABN1TYE5</accession>
<gene>
    <name evidence="3" type="ORF">GCM10009663_56650</name>
</gene>
<sequence>MTLSVGGRRLLPAAGPLALALFSAARDQAATATGTATPPPTLTTGACGWDVSASPAPSGETARCNDGTAS</sequence>
<comment type="caution">
    <text evidence="3">The sequence shown here is derived from an EMBL/GenBank/DDBJ whole genome shotgun (WGS) entry which is preliminary data.</text>
</comment>
<dbReference type="RefSeq" id="WP_344626536.1">
    <property type="nucleotide sequence ID" value="NZ_BAAALD010000070.1"/>
</dbReference>
<feature type="chain" id="PRO_5047473821" evidence="2">
    <location>
        <begin position="30"/>
        <end position="70"/>
    </location>
</feature>
<reference evidence="3 4" key="1">
    <citation type="journal article" date="2019" name="Int. J. Syst. Evol. Microbiol.">
        <title>The Global Catalogue of Microorganisms (GCM) 10K type strain sequencing project: providing services to taxonomists for standard genome sequencing and annotation.</title>
        <authorList>
            <consortium name="The Broad Institute Genomics Platform"/>
            <consortium name="The Broad Institute Genome Sequencing Center for Infectious Disease"/>
            <person name="Wu L."/>
            <person name="Ma J."/>
        </authorList>
    </citation>
    <scope>NUCLEOTIDE SEQUENCE [LARGE SCALE GENOMIC DNA]</scope>
    <source>
        <strain evidence="3 4">JCM 13002</strain>
    </source>
</reference>
<proteinExistence type="predicted"/>
<organism evidence="3 4">
    <name type="scientific">Kitasatospora arboriphila</name>
    <dbReference type="NCBI Taxonomy" id="258052"/>
    <lineage>
        <taxon>Bacteria</taxon>
        <taxon>Bacillati</taxon>
        <taxon>Actinomycetota</taxon>
        <taxon>Actinomycetes</taxon>
        <taxon>Kitasatosporales</taxon>
        <taxon>Streptomycetaceae</taxon>
        <taxon>Kitasatospora</taxon>
    </lineage>
</organism>
<evidence type="ECO:0000313" key="4">
    <source>
        <dbReference type="Proteomes" id="UP001499987"/>
    </source>
</evidence>
<evidence type="ECO:0000256" key="1">
    <source>
        <dbReference type="SAM" id="MobiDB-lite"/>
    </source>
</evidence>
<protein>
    <submittedName>
        <fullName evidence="3">Uncharacterized protein</fullName>
    </submittedName>
</protein>
<dbReference type="EMBL" id="BAAALD010000070">
    <property type="protein sequence ID" value="GAA1107398.1"/>
    <property type="molecule type" value="Genomic_DNA"/>
</dbReference>
<feature type="signal peptide" evidence="2">
    <location>
        <begin position="1"/>
        <end position="29"/>
    </location>
</feature>
<name>A0ABN1TYE5_9ACTN</name>
<feature type="compositionally biased region" description="Low complexity" evidence="1">
    <location>
        <begin position="29"/>
        <end position="46"/>
    </location>
</feature>
<keyword evidence="4" id="KW-1185">Reference proteome</keyword>